<sequence>MPSSVAPGLRERGEVRRPTGVALLLHGGRSRSHEPATRANLTYVRMVPFARDLAWHGRKHGLLAAQLSYRYRGWNDGDPVEDTHWALDRLRERHGELPVVLVGHSMGGRTALHAAADPHVLGVCALAPWTEPGEPVAQLAGKSLLIAHGDRERWTDPRLSYDYAVRAKAVTSDVCRFEVHGDGHAMLRRAGEWTRLVRSFVLGRLDYEPMPAWIANAVHEPSPRGLRVPLSLKGAAGMNRSPE</sequence>
<dbReference type="AlphaFoldDB" id="A0A7W9ND45"/>
<dbReference type="InterPro" id="IPR000073">
    <property type="entry name" value="AB_hydrolase_1"/>
</dbReference>
<gene>
    <name evidence="2" type="ORF">BJ998_000073</name>
</gene>
<dbReference type="RefSeq" id="WP_184857393.1">
    <property type="nucleotide sequence ID" value="NZ_BAAAWY010000102.1"/>
</dbReference>
<proteinExistence type="predicted"/>
<evidence type="ECO:0000313" key="2">
    <source>
        <dbReference type="EMBL" id="MBB5888877.1"/>
    </source>
</evidence>
<organism evidence="2 3">
    <name type="scientific">Kutzneria kofuensis</name>
    <dbReference type="NCBI Taxonomy" id="103725"/>
    <lineage>
        <taxon>Bacteria</taxon>
        <taxon>Bacillati</taxon>
        <taxon>Actinomycetota</taxon>
        <taxon>Actinomycetes</taxon>
        <taxon>Pseudonocardiales</taxon>
        <taxon>Pseudonocardiaceae</taxon>
        <taxon>Kutzneria</taxon>
    </lineage>
</organism>
<keyword evidence="3" id="KW-1185">Reference proteome</keyword>
<comment type="caution">
    <text evidence="2">The sequence shown here is derived from an EMBL/GenBank/DDBJ whole genome shotgun (WGS) entry which is preliminary data.</text>
</comment>
<dbReference type="Gene3D" id="3.40.50.1820">
    <property type="entry name" value="alpha/beta hydrolase"/>
    <property type="match status" value="1"/>
</dbReference>
<dbReference type="InterPro" id="IPR029058">
    <property type="entry name" value="AB_hydrolase_fold"/>
</dbReference>
<evidence type="ECO:0000259" key="1">
    <source>
        <dbReference type="Pfam" id="PF12697"/>
    </source>
</evidence>
<dbReference type="Pfam" id="PF12697">
    <property type="entry name" value="Abhydrolase_6"/>
    <property type="match status" value="1"/>
</dbReference>
<dbReference type="Proteomes" id="UP000585638">
    <property type="component" value="Unassembled WGS sequence"/>
</dbReference>
<dbReference type="EMBL" id="JACHIR010000001">
    <property type="protein sequence ID" value="MBB5888877.1"/>
    <property type="molecule type" value="Genomic_DNA"/>
</dbReference>
<protein>
    <submittedName>
        <fullName evidence="2">Pimeloyl-ACP methyl ester carboxylesterase</fullName>
    </submittedName>
</protein>
<name>A0A7W9ND45_9PSEU</name>
<feature type="domain" description="AB hydrolase-1" evidence="1">
    <location>
        <begin position="23"/>
        <end position="220"/>
    </location>
</feature>
<accession>A0A7W9ND45</accession>
<reference evidence="2 3" key="1">
    <citation type="submission" date="2020-08" db="EMBL/GenBank/DDBJ databases">
        <title>Sequencing the genomes of 1000 actinobacteria strains.</title>
        <authorList>
            <person name="Klenk H.-P."/>
        </authorList>
    </citation>
    <scope>NUCLEOTIDE SEQUENCE [LARGE SCALE GENOMIC DNA]</scope>
    <source>
        <strain evidence="2 3">DSM 43851</strain>
    </source>
</reference>
<evidence type="ECO:0000313" key="3">
    <source>
        <dbReference type="Proteomes" id="UP000585638"/>
    </source>
</evidence>
<dbReference type="SUPFAM" id="SSF53474">
    <property type="entry name" value="alpha/beta-Hydrolases"/>
    <property type="match status" value="1"/>
</dbReference>